<name>A0AAN7NJU2_MYCAM</name>
<protein>
    <submittedName>
        <fullName evidence="1">Uncharacterized protein</fullName>
    </submittedName>
</protein>
<dbReference type="Proteomes" id="UP001333110">
    <property type="component" value="Unassembled WGS sequence"/>
</dbReference>
<proteinExistence type="predicted"/>
<evidence type="ECO:0000313" key="1">
    <source>
        <dbReference type="EMBL" id="KAK4817462.1"/>
    </source>
</evidence>
<dbReference type="EMBL" id="JAUNZN010000008">
    <property type="protein sequence ID" value="KAK4817462.1"/>
    <property type="molecule type" value="Genomic_DNA"/>
</dbReference>
<gene>
    <name evidence="1" type="ORF">QYF61_015617</name>
</gene>
<reference evidence="1 2" key="1">
    <citation type="journal article" date="2023" name="J. Hered.">
        <title>Chromosome-level genome of the wood stork (Mycteria americana) provides insight into avian chromosome evolution.</title>
        <authorList>
            <person name="Flamio R. Jr."/>
            <person name="Ramstad K.M."/>
        </authorList>
    </citation>
    <scope>NUCLEOTIDE SEQUENCE [LARGE SCALE GENOMIC DNA]</scope>
    <source>
        <strain evidence="1">JAX WOST 10</strain>
    </source>
</reference>
<dbReference type="AlphaFoldDB" id="A0AAN7NJU2"/>
<keyword evidence="2" id="KW-1185">Reference proteome</keyword>
<sequence>MLSAYKACFECGMNWIISTQIILSAITWHVEDNQGIKPSQHGFRKGWSCLTNLISVYDKVTRLVNEGKAVDVIYLP</sequence>
<evidence type="ECO:0000313" key="2">
    <source>
        <dbReference type="Proteomes" id="UP001333110"/>
    </source>
</evidence>
<accession>A0AAN7NJU2</accession>
<organism evidence="1 2">
    <name type="scientific">Mycteria americana</name>
    <name type="common">Wood stork</name>
    <dbReference type="NCBI Taxonomy" id="33587"/>
    <lineage>
        <taxon>Eukaryota</taxon>
        <taxon>Metazoa</taxon>
        <taxon>Chordata</taxon>
        <taxon>Craniata</taxon>
        <taxon>Vertebrata</taxon>
        <taxon>Euteleostomi</taxon>
        <taxon>Archelosauria</taxon>
        <taxon>Archosauria</taxon>
        <taxon>Dinosauria</taxon>
        <taxon>Saurischia</taxon>
        <taxon>Theropoda</taxon>
        <taxon>Coelurosauria</taxon>
        <taxon>Aves</taxon>
        <taxon>Neognathae</taxon>
        <taxon>Neoaves</taxon>
        <taxon>Aequornithes</taxon>
        <taxon>Ciconiiformes</taxon>
        <taxon>Ciconiidae</taxon>
        <taxon>Mycteria</taxon>
    </lineage>
</organism>
<comment type="caution">
    <text evidence="1">The sequence shown here is derived from an EMBL/GenBank/DDBJ whole genome shotgun (WGS) entry which is preliminary data.</text>
</comment>